<dbReference type="SUPFAM" id="SSF53098">
    <property type="entry name" value="Ribonuclease H-like"/>
    <property type="match status" value="1"/>
</dbReference>
<protein>
    <recommendedName>
        <fullName evidence="1">RNase H type-1 domain-containing protein</fullName>
    </recommendedName>
</protein>
<sequence length="221" mass="24838">MNIEVAGIFAIYLWSIWRSRNLLVFQQCHLDHVSCFSLAMSKLHDFKHCQLIHDVKTKAKNFDGKWKPPPAGVFKLNTNAFIDRDESTGIRGPIRNHMGNVLEAFALKSHKCTDVITVEALACPHGVQMAKDLGVQKLIVEVDNLEFANALINRSVPRSYVENIIHDIFSITSSFSTITFCWRKCDHNKPAHELARLACSGGPFGYPLISLPFPIYSLVTA</sequence>
<dbReference type="AlphaFoldDB" id="A0AAD4J4V8"/>
<gene>
    <name evidence="2" type="ORF">C2S53_000724</name>
</gene>
<dbReference type="InterPro" id="IPR052929">
    <property type="entry name" value="RNase_H-like_EbsB-rel"/>
</dbReference>
<evidence type="ECO:0000313" key="2">
    <source>
        <dbReference type="EMBL" id="KAH6827204.1"/>
    </source>
</evidence>
<dbReference type="Pfam" id="PF13456">
    <property type="entry name" value="RVT_3"/>
    <property type="match status" value="1"/>
</dbReference>
<evidence type="ECO:0000313" key="3">
    <source>
        <dbReference type="Proteomes" id="UP001190926"/>
    </source>
</evidence>
<dbReference type="CDD" id="cd06222">
    <property type="entry name" value="RNase_H_like"/>
    <property type="match status" value="1"/>
</dbReference>
<dbReference type="InterPro" id="IPR036397">
    <property type="entry name" value="RNaseH_sf"/>
</dbReference>
<dbReference type="GO" id="GO:0004523">
    <property type="term" value="F:RNA-DNA hybrid ribonuclease activity"/>
    <property type="evidence" value="ECO:0007669"/>
    <property type="project" value="InterPro"/>
</dbReference>
<name>A0AAD4J4V8_PERFH</name>
<dbReference type="EMBL" id="SDAM02000150">
    <property type="protein sequence ID" value="KAH6827204.1"/>
    <property type="molecule type" value="Genomic_DNA"/>
</dbReference>
<dbReference type="PANTHER" id="PTHR47074:SF48">
    <property type="entry name" value="POLYNUCLEOTIDYL TRANSFERASE, RIBONUCLEASE H-LIKE SUPERFAMILY PROTEIN"/>
    <property type="match status" value="1"/>
</dbReference>
<dbReference type="InterPro" id="IPR002156">
    <property type="entry name" value="RNaseH_domain"/>
</dbReference>
<proteinExistence type="predicted"/>
<dbReference type="InterPro" id="IPR012337">
    <property type="entry name" value="RNaseH-like_sf"/>
</dbReference>
<dbReference type="Gene3D" id="3.30.420.10">
    <property type="entry name" value="Ribonuclease H-like superfamily/Ribonuclease H"/>
    <property type="match status" value="1"/>
</dbReference>
<organism evidence="2 3">
    <name type="scientific">Perilla frutescens var. hirtella</name>
    <name type="common">Perilla citriodora</name>
    <name type="synonym">Perilla setoyensis</name>
    <dbReference type="NCBI Taxonomy" id="608512"/>
    <lineage>
        <taxon>Eukaryota</taxon>
        <taxon>Viridiplantae</taxon>
        <taxon>Streptophyta</taxon>
        <taxon>Embryophyta</taxon>
        <taxon>Tracheophyta</taxon>
        <taxon>Spermatophyta</taxon>
        <taxon>Magnoliopsida</taxon>
        <taxon>eudicotyledons</taxon>
        <taxon>Gunneridae</taxon>
        <taxon>Pentapetalae</taxon>
        <taxon>asterids</taxon>
        <taxon>lamiids</taxon>
        <taxon>Lamiales</taxon>
        <taxon>Lamiaceae</taxon>
        <taxon>Nepetoideae</taxon>
        <taxon>Elsholtzieae</taxon>
        <taxon>Perilla</taxon>
    </lineage>
</organism>
<dbReference type="Proteomes" id="UP001190926">
    <property type="component" value="Unassembled WGS sequence"/>
</dbReference>
<dbReference type="PANTHER" id="PTHR47074">
    <property type="entry name" value="BNAC02G40300D PROTEIN"/>
    <property type="match status" value="1"/>
</dbReference>
<accession>A0AAD4J4V8</accession>
<dbReference type="GO" id="GO:0003676">
    <property type="term" value="F:nucleic acid binding"/>
    <property type="evidence" value="ECO:0007669"/>
    <property type="project" value="InterPro"/>
</dbReference>
<feature type="domain" description="RNase H type-1" evidence="1">
    <location>
        <begin position="81"/>
        <end position="197"/>
    </location>
</feature>
<reference evidence="2 3" key="1">
    <citation type="journal article" date="2021" name="Nat. Commun.">
        <title>Incipient diploidization of the medicinal plant Perilla within 10,000 years.</title>
        <authorList>
            <person name="Zhang Y."/>
            <person name="Shen Q."/>
            <person name="Leng L."/>
            <person name="Zhang D."/>
            <person name="Chen S."/>
            <person name="Shi Y."/>
            <person name="Ning Z."/>
            <person name="Chen S."/>
        </authorList>
    </citation>
    <scope>NUCLEOTIDE SEQUENCE [LARGE SCALE GENOMIC DNA]</scope>
    <source>
        <strain evidence="3">cv. PC099</strain>
    </source>
</reference>
<evidence type="ECO:0000259" key="1">
    <source>
        <dbReference type="Pfam" id="PF13456"/>
    </source>
</evidence>
<comment type="caution">
    <text evidence="2">The sequence shown here is derived from an EMBL/GenBank/DDBJ whole genome shotgun (WGS) entry which is preliminary data.</text>
</comment>
<dbReference type="InterPro" id="IPR044730">
    <property type="entry name" value="RNase_H-like_dom_plant"/>
</dbReference>
<keyword evidence="3" id="KW-1185">Reference proteome</keyword>